<comment type="caution">
    <text evidence="2">The sequence shown here is derived from an EMBL/GenBank/DDBJ whole genome shotgun (WGS) entry which is preliminary data.</text>
</comment>
<dbReference type="GO" id="GO:0003677">
    <property type="term" value="F:DNA binding"/>
    <property type="evidence" value="ECO:0007669"/>
    <property type="project" value="InterPro"/>
</dbReference>
<dbReference type="InterPro" id="IPR010982">
    <property type="entry name" value="Lambda_DNA-bd_dom_sf"/>
</dbReference>
<dbReference type="EMBL" id="PVNH01000005">
    <property type="protein sequence ID" value="PRX47447.1"/>
    <property type="molecule type" value="Genomic_DNA"/>
</dbReference>
<reference evidence="2 3" key="1">
    <citation type="submission" date="2018-03" db="EMBL/GenBank/DDBJ databases">
        <title>Genomic Encyclopedia of Type Strains, Phase III (KMG-III): the genomes of soil and plant-associated and newly described type strains.</title>
        <authorList>
            <person name="Whitman W."/>
        </authorList>
    </citation>
    <scope>NUCLEOTIDE SEQUENCE [LARGE SCALE GENOMIC DNA]</scope>
    <source>
        <strain evidence="2 3">CGMCC 4.7125</strain>
    </source>
</reference>
<gene>
    <name evidence="2" type="ORF">B0I33_10525</name>
</gene>
<dbReference type="Pfam" id="PF19054">
    <property type="entry name" value="DUF5753"/>
    <property type="match status" value="1"/>
</dbReference>
<evidence type="ECO:0000259" key="1">
    <source>
        <dbReference type="SMART" id="SM00530"/>
    </source>
</evidence>
<feature type="domain" description="HTH cro/C1-type" evidence="1">
    <location>
        <begin position="25"/>
        <end position="80"/>
    </location>
</feature>
<sequence>MTSFDASGVDQGTGPTARRMVLGGQLRRLREKVGLSRAEAGYHIRASESKISRMELGRVGFKERDVADLLTMYGVGDPEERASFLEMVKQSNQPGWWHRYNDLMPRWFDDFVGLEEAAARIQTYELQFVPGLMQVEDYARAIISHGLPHSMSEEVERKVAFRMRRQKSLFRPGGPRLWAVIDESVLMRHIGGRDVFAKQLEHLLELTSLPHVSLQVVPIDRSGYAAEGAFTLLRFREPELPNIAYVEHLAGAVYMDRLEDIEVYSRALDRLAVEAETPDRTRQLLQKKLAEL</sequence>
<dbReference type="OrthoDB" id="3634701at2"/>
<name>A0A2T0LUH5_9PSEU</name>
<dbReference type="Proteomes" id="UP000238362">
    <property type="component" value="Unassembled WGS sequence"/>
</dbReference>
<protein>
    <submittedName>
        <fullName evidence="2">Helix-turn-helix protein</fullName>
    </submittedName>
</protein>
<dbReference type="SUPFAM" id="SSF47413">
    <property type="entry name" value="lambda repressor-like DNA-binding domains"/>
    <property type="match status" value="1"/>
</dbReference>
<evidence type="ECO:0000313" key="3">
    <source>
        <dbReference type="Proteomes" id="UP000238362"/>
    </source>
</evidence>
<dbReference type="InterPro" id="IPR043917">
    <property type="entry name" value="DUF5753"/>
</dbReference>
<dbReference type="InterPro" id="IPR001387">
    <property type="entry name" value="Cro/C1-type_HTH"/>
</dbReference>
<dbReference type="RefSeq" id="WP_106178962.1">
    <property type="nucleotide sequence ID" value="NZ_PVNH01000005.1"/>
</dbReference>
<keyword evidence="3" id="KW-1185">Reference proteome</keyword>
<organism evidence="2 3">
    <name type="scientific">Prauserella shujinwangii</name>
    <dbReference type="NCBI Taxonomy" id="1453103"/>
    <lineage>
        <taxon>Bacteria</taxon>
        <taxon>Bacillati</taxon>
        <taxon>Actinomycetota</taxon>
        <taxon>Actinomycetes</taxon>
        <taxon>Pseudonocardiales</taxon>
        <taxon>Pseudonocardiaceae</taxon>
        <taxon>Prauserella</taxon>
    </lineage>
</organism>
<dbReference type="CDD" id="cd00093">
    <property type="entry name" value="HTH_XRE"/>
    <property type="match status" value="1"/>
</dbReference>
<dbReference type="AlphaFoldDB" id="A0A2T0LUH5"/>
<dbReference type="SMART" id="SM00530">
    <property type="entry name" value="HTH_XRE"/>
    <property type="match status" value="1"/>
</dbReference>
<accession>A0A2T0LUH5</accession>
<proteinExistence type="predicted"/>
<dbReference type="Pfam" id="PF13560">
    <property type="entry name" value="HTH_31"/>
    <property type="match status" value="1"/>
</dbReference>
<dbReference type="Gene3D" id="1.10.260.40">
    <property type="entry name" value="lambda repressor-like DNA-binding domains"/>
    <property type="match status" value="1"/>
</dbReference>
<evidence type="ECO:0000313" key="2">
    <source>
        <dbReference type="EMBL" id="PRX47447.1"/>
    </source>
</evidence>